<sequence length="1103" mass="122011">MKKFKRVLFLQFLVFAQAMAGPIDQKEENAAFDNQLMVNSVVGAEVGPNGEPAVYVRDKFLEDEQQPKPEPFVFGFSTAVSFSSTIGSGDGGAPLKASRPSPGNKNKQSEGLGCKSTENPVLIATGEKHKTEEDFTAQGLYALSLSRTYRSMHGEGGLFGKRWLSSLDPHRLAYGDFFAPQADWHLIPKTITHIDENGTAVVYKYIRSGPPVGGDEVRTPKPLPPSAQATQPALPPKRPNVTPRRPEVYYYAEGRDISAEDVLSYFPEQSVVIRKNRKTFAFTPQGQIDSIADQGGLNLRQYTYYPPSNRVPARLASIQNAPGQSVKFNWGANGLVSSVVDTNNHTWNYQYNDKGMLTKVTSPGPNPDVRDYHYEAGDPSLLTGITIGGVRYSTYSYWPDRRVHISGLAGDRHRDVFDYSDKLTVVTNAQGQQSRYSFVNVAGELKINKIDRTATATCPHSSAFTDYDPYGYVSTTTDWRGIPTTFHYDENGYLSTETKAARTAEETKTEHTWDNGELRETVYKGAGGDSYAKVNYAYHSGGRERGRIAETLITDLKSGRGRLTRYAYAFHPNGTLATMVTTAFLAGREIRSTVNYDAFGRVSSTVNPLGHVKSFGGYTGLGMPGTMTDINGLVTSYSYNPNGTLGKVTAPGNRITQATYNAARQPTTITFPDGSMIKYRYSPDGDVEAVGDAQNQFSTVKYDAGSNSLRDASPRQVPSAGANGPRAAAGGEFSKVTKLDSLGRPYQMVNNKGEREDIRYDGNGNIVVFYTGDGKGTFYEYDARNRLIKQTAADGSITRLEYDWSGRLEAFTDPRGVRTTFAYNNFGDVLRIDSPDRGTTTYDAYDDLGRLTHETQANGKVITYTWDDLGRQRTRHSGDTTETFNYDEGHLGKGFLTSMTDATGRTNWAYDAAGKPIRQDNDIYGTKLTTRWAYDAGGRLSGMAWPSGLNVVYEYDGTGRLTKMRSNLSGKWATIADGFLYQPANESMYAWRFGNGQSRMSTFDVDMRLDQLQTLGVHSQNFDYSPCGTISKVSDAVRPELTTDYGYDEHGRLSSVNRNGDHQYFGWDDVGNRVKHSREAQGEFNYRAPRITRDFAVACERGV</sequence>
<dbReference type="Gene3D" id="2.180.10.10">
    <property type="entry name" value="RHS repeat-associated core"/>
    <property type="match status" value="3"/>
</dbReference>
<feature type="region of interest" description="Disordered" evidence="2">
    <location>
        <begin position="213"/>
        <end position="244"/>
    </location>
</feature>
<dbReference type="Proteomes" id="UP000229897">
    <property type="component" value="Chromosome"/>
</dbReference>
<feature type="region of interest" description="Disordered" evidence="2">
    <location>
        <begin position="705"/>
        <end position="729"/>
    </location>
</feature>
<dbReference type="Gene3D" id="3.90.930.1">
    <property type="match status" value="1"/>
</dbReference>
<dbReference type="AlphaFoldDB" id="A0A2D2DTW4"/>
<dbReference type="InterPro" id="IPR056823">
    <property type="entry name" value="TEN-like_YD-shell"/>
</dbReference>
<name>A0A2D2DTW4_9BURK</name>
<reference evidence="6" key="1">
    <citation type="submission" date="2017-10" db="EMBL/GenBank/DDBJ databases">
        <title>Massilia psychrophilum sp. nov., a novel purple-pigmented bacterium isolated from Tianshan glacier, Xinjiang Municipality, China.</title>
        <authorList>
            <person name="Wang H."/>
        </authorList>
    </citation>
    <scope>NUCLEOTIDE SEQUENCE [LARGE SCALE GENOMIC DNA]</scope>
    <source>
        <strain evidence="6">B2</strain>
    </source>
</reference>
<organism evidence="6 7">
    <name type="scientific">Massilia violaceinigra</name>
    <dbReference type="NCBI Taxonomy" id="2045208"/>
    <lineage>
        <taxon>Bacteria</taxon>
        <taxon>Pseudomonadati</taxon>
        <taxon>Pseudomonadota</taxon>
        <taxon>Betaproteobacteria</taxon>
        <taxon>Burkholderiales</taxon>
        <taxon>Oxalobacteraceae</taxon>
        <taxon>Telluria group</taxon>
        <taxon>Massilia</taxon>
    </lineage>
</organism>
<gene>
    <name evidence="6" type="ORF">CR152_30840</name>
</gene>
<dbReference type="Pfam" id="PF05593">
    <property type="entry name" value="RHS_repeat"/>
    <property type="match status" value="1"/>
</dbReference>
<feature type="compositionally biased region" description="Low complexity" evidence="2">
    <location>
        <begin position="720"/>
        <end position="729"/>
    </location>
</feature>
<dbReference type="OrthoDB" id="8553452at2"/>
<evidence type="ECO:0000259" key="5">
    <source>
        <dbReference type="Pfam" id="PF25023"/>
    </source>
</evidence>
<protein>
    <recommendedName>
        <fullName evidence="8">Sugar-binding protein</fullName>
    </recommendedName>
</protein>
<dbReference type="InterPro" id="IPR036322">
    <property type="entry name" value="WD40_repeat_dom_sf"/>
</dbReference>
<dbReference type="Pfam" id="PF25023">
    <property type="entry name" value="TEN_YD-shell"/>
    <property type="match status" value="1"/>
</dbReference>
<feature type="region of interest" description="Disordered" evidence="2">
    <location>
        <begin position="90"/>
        <end position="116"/>
    </location>
</feature>
<dbReference type="KEGG" id="mass:CR152_30840"/>
<dbReference type="Pfam" id="PF20148">
    <property type="entry name" value="DUF6531"/>
    <property type="match status" value="1"/>
</dbReference>
<accession>A0A2D2DTW4</accession>
<evidence type="ECO:0000259" key="4">
    <source>
        <dbReference type="Pfam" id="PF20148"/>
    </source>
</evidence>
<keyword evidence="1" id="KW-0677">Repeat</keyword>
<dbReference type="EMBL" id="CP024608">
    <property type="protein sequence ID" value="ATQ78420.1"/>
    <property type="molecule type" value="Genomic_DNA"/>
</dbReference>
<evidence type="ECO:0008006" key="8">
    <source>
        <dbReference type="Google" id="ProtNLM"/>
    </source>
</evidence>
<feature type="chain" id="PRO_5013850791" description="Sugar-binding protein" evidence="3">
    <location>
        <begin position="21"/>
        <end position="1103"/>
    </location>
</feature>
<keyword evidence="3" id="KW-0732">Signal</keyword>
<dbReference type="RefSeq" id="WP_099881435.1">
    <property type="nucleotide sequence ID" value="NZ_CP024608.1"/>
</dbReference>
<dbReference type="PANTHER" id="PTHR32305">
    <property type="match status" value="1"/>
</dbReference>
<dbReference type="InterPro" id="IPR006530">
    <property type="entry name" value="YD"/>
</dbReference>
<dbReference type="InterPro" id="IPR050708">
    <property type="entry name" value="T6SS_VgrG/RHS"/>
</dbReference>
<feature type="signal peptide" evidence="3">
    <location>
        <begin position="1"/>
        <end position="20"/>
    </location>
</feature>
<dbReference type="InterPro" id="IPR045351">
    <property type="entry name" value="DUF6531"/>
</dbReference>
<evidence type="ECO:0000313" key="6">
    <source>
        <dbReference type="EMBL" id="ATQ78420.1"/>
    </source>
</evidence>
<dbReference type="InterPro" id="IPR031325">
    <property type="entry name" value="RHS_repeat"/>
</dbReference>
<dbReference type="NCBIfam" id="TIGR01643">
    <property type="entry name" value="YD_repeat_2x"/>
    <property type="match status" value="5"/>
</dbReference>
<proteinExistence type="predicted"/>
<evidence type="ECO:0000256" key="3">
    <source>
        <dbReference type="SAM" id="SignalP"/>
    </source>
</evidence>
<evidence type="ECO:0000256" key="2">
    <source>
        <dbReference type="SAM" id="MobiDB-lite"/>
    </source>
</evidence>
<feature type="domain" description="Teneurin-like YD-shell" evidence="5">
    <location>
        <begin position="748"/>
        <end position="878"/>
    </location>
</feature>
<feature type="domain" description="DUF6531" evidence="4">
    <location>
        <begin position="119"/>
        <end position="174"/>
    </location>
</feature>
<evidence type="ECO:0000256" key="1">
    <source>
        <dbReference type="ARBA" id="ARBA00022737"/>
    </source>
</evidence>
<dbReference type="SUPFAM" id="SSF50978">
    <property type="entry name" value="WD40 repeat-like"/>
    <property type="match status" value="1"/>
</dbReference>
<keyword evidence="7" id="KW-1185">Reference proteome</keyword>
<evidence type="ECO:0000313" key="7">
    <source>
        <dbReference type="Proteomes" id="UP000229897"/>
    </source>
</evidence>
<dbReference type="PANTHER" id="PTHR32305:SF15">
    <property type="entry name" value="PROTEIN RHSA-RELATED"/>
    <property type="match status" value="1"/>
</dbReference>